<dbReference type="OrthoDB" id="785995at2"/>
<dbReference type="EMBL" id="RIAR02000001">
    <property type="protein sequence ID" value="NSL87871.1"/>
    <property type="molecule type" value="Genomic_DNA"/>
</dbReference>
<keyword evidence="1" id="KW-0378">Hydrolase</keyword>
<dbReference type="Gene3D" id="3.40.390.10">
    <property type="entry name" value="Collagenase (Catalytic Domain)"/>
    <property type="match status" value="1"/>
</dbReference>
<name>A0A3S1CZN6_9BACT</name>
<accession>A0A3S1CZN6</accession>
<sequence length="264" mass="28083">MKLVKPVILIGVLALSVIISCKKDAVQDAPQQNSISEEVLSKIRQSGFSSDNVQKIGDGYLVENDILLHEHDLVGSKNRINVGKEEQYRTTAIVTGLPKTITVSVSGFSSPMFAQAAQQAVAAYNALGLRLRFQYVTGSASINITAQCLSGGVLGYGGFPSGGNPYPSIVLNSCSSYFNTVCKIKKVMEHEIGHCIGFRHTDWMNRAYSCGGTPTNEGTAGVGAVQIPGTPSSPDAGSWMLACASSACTSFNSNDITALRYLYQ</sequence>
<reference evidence="1" key="1">
    <citation type="submission" date="2020-05" db="EMBL/GenBank/DDBJ databases">
        <title>Chitinophaga laudate sp. nov., isolated from a tropical peat swamp.</title>
        <authorList>
            <person name="Goh C.B.S."/>
            <person name="Lee M.S."/>
            <person name="Parimannan S."/>
            <person name="Pasbakhsh P."/>
            <person name="Yule C.M."/>
            <person name="Rajandas H."/>
            <person name="Loke S."/>
            <person name="Croft L."/>
            <person name="Tan J.B.L."/>
        </authorList>
    </citation>
    <scope>NUCLEOTIDE SEQUENCE</scope>
    <source>
        <strain evidence="1">Mgbs1</strain>
    </source>
</reference>
<keyword evidence="1" id="KW-0645">Protease</keyword>
<gene>
    <name evidence="1" type="ORF">ECE50_013575</name>
</gene>
<keyword evidence="2" id="KW-1185">Reference proteome</keyword>
<evidence type="ECO:0000313" key="1">
    <source>
        <dbReference type="EMBL" id="NSL87871.1"/>
    </source>
</evidence>
<dbReference type="GO" id="GO:0008237">
    <property type="term" value="F:metallopeptidase activity"/>
    <property type="evidence" value="ECO:0007669"/>
    <property type="project" value="InterPro"/>
</dbReference>
<dbReference type="RefSeq" id="WP_127042854.1">
    <property type="nucleotide sequence ID" value="NZ_JAABOK010000013.1"/>
</dbReference>
<evidence type="ECO:0000313" key="2">
    <source>
        <dbReference type="Proteomes" id="UP000281028"/>
    </source>
</evidence>
<dbReference type="PROSITE" id="PS51257">
    <property type="entry name" value="PROKAR_LIPOPROTEIN"/>
    <property type="match status" value="1"/>
</dbReference>
<dbReference type="Pfam" id="PF12388">
    <property type="entry name" value="Peptidase_M57"/>
    <property type="match status" value="1"/>
</dbReference>
<dbReference type="Proteomes" id="UP000281028">
    <property type="component" value="Unassembled WGS sequence"/>
</dbReference>
<comment type="caution">
    <text evidence="1">The sequence shown here is derived from an EMBL/GenBank/DDBJ whole genome shotgun (WGS) entry which is preliminary data.</text>
</comment>
<dbReference type="GO" id="GO:0006508">
    <property type="term" value="P:proteolysis"/>
    <property type="evidence" value="ECO:0007669"/>
    <property type="project" value="UniProtKB-KW"/>
</dbReference>
<protein>
    <submittedName>
        <fullName evidence="1">Protease</fullName>
    </submittedName>
</protein>
<dbReference type="InterPro" id="IPR024079">
    <property type="entry name" value="MetalloPept_cat_dom_sf"/>
</dbReference>
<dbReference type="InterPro" id="IPR024653">
    <property type="entry name" value="Peptidase_M10/M27/M57"/>
</dbReference>
<dbReference type="AlphaFoldDB" id="A0A3S1CZN6"/>
<proteinExistence type="predicted"/>
<organism evidence="1 2">
    <name type="scientific">Chitinophaga solisilvae</name>
    <dbReference type="NCBI Taxonomy" id="1233460"/>
    <lineage>
        <taxon>Bacteria</taxon>
        <taxon>Pseudomonadati</taxon>
        <taxon>Bacteroidota</taxon>
        <taxon>Chitinophagia</taxon>
        <taxon>Chitinophagales</taxon>
        <taxon>Chitinophagaceae</taxon>
        <taxon>Chitinophaga</taxon>
    </lineage>
</organism>
<dbReference type="SUPFAM" id="SSF55486">
    <property type="entry name" value="Metalloproteases ('zincins'), catalytic domain"/>
    <property type="match status" value="1"/>
</dbReference>